<organism evidence="2 3">
    <name type="scientific">Rotaria magnacalcarata</name>
    <dbReference type="NCBI Taxonomy" id="392030"/>
    <lineage>
        <taxon>Eukaryota</taxon>
        <taxon>Metazoa</taxon>
        <taxon>Spiralia</taxon>
        <taxon>Gnathifera</taxon>
        <taxon>Rotifera</taxon>
        <taxon>Eurotatoria</taxon>
        <taxon>Bdelloidea</taxon>
        <taxon>Philodinida</taxon>
        <taxon>Philodinidae</taxon>
        <taxon>Rotaria</taxon>
    </lineage>
</organism>
<sequence length="240" mass="27220">MNRNNRKNIDPRGGKQARDDQRRISTAAGASSTTASVTYDESFPPLLPTSSTSGMSGNPVRSIQDRRPSTAEESRQQQTVAQSVSVDDSTRASAVRRPGPWKSLAGQPKTLALQDFMFEPIKEKVVNINKTYSADGWTSNNVRTQSDVRPKSELEEDVNTKLCEIILTIHLRKEFVSLQRVEQELFAFYEKNSFRELGVRPHNLNAIRNLVHYNKDVTFYMQIFKEVFNLCTLHDLGQLL</sequence>
<dbReference type="EMBL" id="CAJOBJ010225776">
    <property type="protein sequence ID" value="CAF5043471.1"/>
    <property type="molecule type" value="Genomic_DNA"/>
</dbReference>
<name>A0A8S3DWB8_9BILA</name>
<protein>
    <submittedName>
        <fullName evidence="2">Uncharacterized protein</fullName>
    </submittedName>
</protein>
<proteinExistence type="predicted"/>
<feature type="region of interest" description="Disordered" evidence="1">
    <location>
        <begin position="1"/>
        <end position="106"/>
    </location>
</feature>
<reference evidence="2" key="1">
    <citation type="submission" date="2021-02" db="EMBL/GenBank/DDBJ databases">
        <authorList>
            <person name="Nowell W R."/>
        </authorList>
    </citation>
    <scope>NUCLEOTIDE SEQUENCE</scope>
</reference>
<feature type="compositionally biased region" description="Low complexity" evidence="1">
    <location>
        <begin position="25"/>
        <end position="38"/>
    </location>
</feature>
<accession>A0A8S3DWB8</accession>
<feature type="compositionally biased region" description="Basic and acidic residues" evidence="1">
    <location>
        <begin position="7"/>
        <end position="23"/>
    </location>
</feature>
<feature type="compositionally biased region" description="Polar residues" evidence="1">
    <location>
        <begin position="76"/>
        <end position="87"/>
    </location>
</feature>
<evidence type="ECO:0000313" key="2">
    <source>
        <dbReference type="EMBL" id="CAF5043471.1"/>
    </source>
</evidence>
<dbReference type="AlphaFoldDB" id="A0A8S3DWB8"/>
<dbReference type="Proteomes" id="UP000681720">
    <property type="component" value="Unassembled WGS sequence"/>
</dbReference>
<comment type="caution">
    <text evidence="2">The sequence shown here is derived from an EMBL/GenBank/DDBJ whole genome shotgun (WGS) entry which is preliminary data.</text>
</comment>
<feature type="compositionally biased region" description="Basic and acidic residues" evidence="1">
    <location>
        <begin position="63"/>
        <end position="75"/>
    </location>
</feature>
<gene>
    <name evidence="2" type="ORF">GIL414_LOCUS59555</name>
</gene>
<evidence type="ECO:0000313" key="3">
    <source>
        <dbReference type="Proteomes" id="UP000681720"/>
    </source>
</evidence>
<feature type="non-terminal residue" evidence="2">
    <location>
        <position position="240"/>
    </location>
</feature>
<evidence type="ECO:0000256" key="1">
    <source>
        <dbReference type="SAM" id="MobiDB-lite"/>
    </source>
</evidence>